<dbReference type="Proteomes" id="UP001143463">
    <property type="component" value="Unassembled WGS sequence"/>
</dbReference>
<reference evidence="4" key="1">
    <citation type="journal article" date="2014" name="Int. J. Syst. Evol. Microbiol.">
        <title>Complete genome sequence of Corynebacterium casei LMG S-19264T (=DSM 44701T), isolated from a smear-ripened cheese.</title>
        <authorList>
            <consortium name="US DOE Joint Genome Institute (JGI-PGF)"/>
            <person name="Walter F."/>
            <person name="Albersmeier A."/>
            <person name="Kalinowski J."/>
            <person name="Ruckert C."/>
        </authorList>
    </citation>
    <scope>NUCLEOTIDE SEQUENCE</scope>
    <source>
        <strain evidence="4">VKM Ac-1069</strain>
    </source>
</reference>
<feature type="compositionally biased region" description="Low complexity" evidence="1">
    <location>
        <begin position="1"/>
        <end position="18"/>
    </location>
</feature>
<feature type="region of interest" description="Disordered" evidence="1">
    <location>
        <begin position="288"/>
        <end position="474"/>
    </location>
</feature>
<dbReference type="Pfam" id="PF13628">
    <property type="entry name" value="DUF4142"/>
    <property type="match status" value="1"/>
</dbReference>
<keyword evidence="5" id="KW-1185">Reference proteome</keyword>
<feature type="region of interest" description="Disordered" evidence="1">
    <location>
        <begin position="1"/>
        <end position="32"/>
    </location>
</feature>
<proteinExistence type="predicted"/>
<keyword evidence="2" id="KW-0472">Membrane</keyword>
<dbReference type="EMBL" id="BSFQ01000001">
    <property type="protein sequence ID" value="GLL09208.1"/>
    <property type="molecule type" value="Genomic_DNA"/>
</dbReference>
<evidence type="ECO:0000256" key="2">
    <source>
        <dbReference type="SAM" id="Phobius"/>
    </source>
</evidence>
<protein>
    <recommendedName>
        <fullName evidence="3">DUF4142 domain-containing protein</fullName>
    </recommendedName>
</protein>
<name>A0A9W6NU43_9PSEU</name>
<keyword evidence="2" id="KW-1133">Transmembrane helix</keyword>
<comment type="caution">
    <text evidence="4">The sequence shown here is derived from an EMBL/GenBank/DDBJ whole genome shotgun (WGS) entry which is preliminary data.</text>
</comment>
<reference evidence="4" key="2">
    <citation type="submission" date="2023-01" db="EMBL/GenBank/DDBJ databases">
        <authorList>
            <person name="Sun Q."/>
            <person name="Evtushenko L."/>
        </authorList>
    </citation>
    <scope>NUCLEOTIDE SEQUENCE</scope>
    <source>
        <strain evidence="4">VKM Ac-1069</strain>
    </source>
</reference>
<organism evidence="4 5">
    <name type="scientific">Pseudonocardia halophobica</name>
    <dbReference type="NCBI Taxonomy" id="29401"/>
    <lineage>
        <taxon>Bacteria</taxon>
        <taxon>Bacillati</taxon>
        <taxon>Actinomycetota</taxon>
        <taxon>Actinomycetes</taxon>
        <taxon>Pseudonocardiales</taxon>
        <taxon>Pseudonocardiaceae</taxon>
        <taxon>Pseudonocardia</taxon>
    </lineage>
</organism>
<feature type="transmembrane region" description="Helical" evidence="2">
    <location>
        <begin position="242"/>
        <end position="263"/>
    </location>
</feature>
<evidence type="ECO:0000259" key="3">
    <source>
        <dbReference type="Pfam" id="PF13628"/>
    </source>
</evidence>
<dbReference type="InterPro" id="IPR025419">
    <property type="entry name" value="DUF4142"/>
</dbReference>
<dbReference type="AlphaFoldDB" id="A0A9W6NU43"/>
<evidence type="ECO:0000313" key="5">
    <source>
        <dbReference type="Proteomes" id="UP001143463"/>
    </source>
</evidence>
<keyword evidence="2" id="KW-0812">Transmembrane</keyword>
<evidence type="ECO:0000313" key="4">
    <source>
        <dbReference type="EMBL" id="GLL09208.1"/>
    </source>
</evidence>
<sequence>MPTVAPLHPATLPLAAGTHPLPTGRSPKGPSMLHRIPRSVRWALLVAVLGAVTVSVLQSWTSGAPGTGGWQQTQWGPLGPADRDLLIKVRQAGLWEAPTGQQMAQQATNQQVRETGQHLAEQHAVLDQIDREVADKLGVQLPSRPTDQQIGWMNQITNTTGTDYDKTAVQIVREAHGNVLPVIAQVRVGTRNELVRQFADTSFQYVTGHIAMLEATGLVDYSALPESPSPGLLSGATRPADMIVPAIVFLACAGAAIGLLVTLRRGKKKAPTAAAPATGSQLAALHSAPVLTIPAPREESSGRRGKRAPLPVGGAAQPSGATSTGGHRARRRGSQGGSHSGGLRVDDSGGFRVDDSGGFRRADTGGHRLTRSASDTGGHRVRNAADTGGFPTARTATAVSDSGGFPSVSDTGSHRRRRGADSGGFRFDDLLGSDRAGQTGGHRVPRPTDTGGHRLDESDPAARSPRSATRGMTR</sequence>
<feature type="domain" description="DUF4142" evidence="3">
    <location>
        <begin position="81"/>
        <end position="215"/>
    </location>
</feature>
<evidence type="ECO:0000256" key="1">
    <source>
        <dbReference type="SAM" id="MobiDB-lite"/>
    </source>
</evidence>
<accession>A0A9W6NU43</accession>
<feature type="compositionally biased region" description="Basic and acidic residues" evidence="1">
    <location>
        <begin position="344"/>
        <end position="366"/>
    </location>
</feature>
<gene>
    <name evidence="4" type="ORF">GCM10017577_03480</name>
</gene>